<feature type="chain" id="PRO_5043949650" evidence="2">
    <location>
        <begin position="23"/>
        <end position="80"/>
    </location>
</feature>
<feature type="compositionally biased region" description="Basic and acidic residues" evidence="1">
    <location>
        <begin position="70"/>
        <end position="80"/>
    </location>
</feature>
<evidence type="ECO:0000313" key="4">
    <source>
        <dbReference type="Proteomes" id="UP000472372"/>
    </source>
</evidence>
<organism evidence="3 4">
    <name type="scientific">Pyrenophora teres f. teres</name>
    <dbReference type="NCBI Taxonomy" id="97479"/>
    <lineage>
        <taxon>Eukaryota</taxon>
        <taxon>Fungi</taxon>
        <taxon>Dikarya</taxon>
        <taxon>Ascomycota</taxon>
        <taxon>Pezizomycotina</taxon>
        <taxon>Dothideomycetes</taxon>
        <taxon>Pleosporomycetidae</taxon>
        <taxon>Pleosporales</taxon>
        <taxon>Pleosporineae</taxon>
        <taxon>Pleosporaceae</taxon>
        <taxon>Pyrenophora</taxon>
    </lineage>
</organism>
<evidence type="ECO:0000313" key="3">
    <source>
        <dbReference type="EMBL" id="CAE7028031.1"/>
    </source>
</evidence>
<reference evidence="3" key="1">
    <citation type="submission" date="2021-02" db="EMBL/GenBank/DDBJ databases">
        <authorList>
            <person name="Syme A R."/>
            <person name="Syme A R."/>
            <person name="Moolhuijzen P."/>
        </authorList>
    </citation>
    <scope>NUCLEOTIDE SEQUENCE</scope>
    <source>
        <strain evidence="3">W1-1</strain>
    </source>
</reference>
<protein>
    <submittedName>
        <fullName evidence="3">Uncharacterized protein</fullName>
    </submittedName>
</protein>
<keyword evidence="2" id="KW-0732">Signal</keyword>
<evidence type="ECO:0000256" key="1">
    <source>
        <dbReference type="SAM" id="MobiDB-lite"/>
    </source>
</evidence>
<dbReference type="AlphaFoldDB" id="A0A6S6VYY8"/>
<feature type="region of interest" description="Disordered" evidence="1">
    <location>
        <begin position="57"/>
        <end position="80"/>
    </location>
</feature>
<dbReference type="Proteomes" id="UP000472372">
    <property type="component" value="Chromosome 3"/>
</dbReference>
<accession>A0A6S6VYY8</accession>
<evidence type="ECO:0000256" key="2">
    <source>
        <dbReference type="SAM" id="SignalP"/>
    </source>
</evidence>
<dbReference type="EMBL" id="HG992979">
    <property type="protein sequence ID" value="CAE7028031.1"/>
    <property type="molecule type" value="Genomic_DNA"/>
</dbReference>
<gene>
    <name evidence="3" type="ORF">PTTW11_04349</name>
</gene>
<proteinExistence type="predicted"/>
<name>A0A6S6VYY8_9PLEO</name>
<sequence length="80" mass="8404">MHFSTLLAATVIILATFATAHGGKPVDSKTPSCGAPFCARRVLPDRAKAKLIAAMAGRDAQKQTKPQAQDVKEVEVAKTA</sequence>
<feature type="signal peptide" evidence="2">
    <location>
        <begin position="1"/>
        <end position="22"/>
    </location>
</feature>